<organism evidence="1 2">
    <name type="scientific">Diploptera punctata</name>
    <name type="common">Pacific beetle cockroach</name>
    <dbReference type="NCBI Taxonomy" id="6984"/>
    <lineage>
        <taxon>Eukaryota</taxon>
        <taxon>Metazoa</taxon>
        <taxon>Ecdysozoa</taxon>
        <taxon>Arthropoda</taxon>
        <taxon>Hexapoda</taxon>
        <taxon>Insecta</taxon>
        <taxon>Pterygota</taxon>
        <taxon>Neoptera</taxon>
        <taxon>Polyneoptera</taxon>
        <taxon>Dictyoptera</taxon>
        <taxon>Blattodea</taxon>
        <taxon>Blaberoidea</taxon>
        <taxon>Blaberidae</taxon>
        <taxon>Diplopterinae</taxon>
        <taxon>Diploptera</taxon>
    </lineage>
</organism>
<reference evidence="1" key="2">
    <citation type="submission" date="2023-05" db="EMBL/GenBank/DDBJ databases">
        <authorList>
            <person name="Fouks B."/>
        </authorList>
    </citation>
    <scope>NUCLEOTIDE SEQUENCE</scope>
    <source>
        <strain evidence="1">Stay&amp;Tobe</strain>
        <tissue evidence="1">Testes</tissue>
    </source>
</reference>
<feature type="non-terminal residue" evidence="1">
    <location>
        <position position="1"/>
    </location>
</feature>
<name>A0AAD7Z8F6_DIPPU</name>
<evidence type="ECO:0000313" key="1">
    <source>
        <dbReference type="EMBL" id="KAJ9576080.1"/>
    </source>
</evidence>
<reference evidence="1" key="1">
    <citation type="journal article" date="2023" name="IScience">
        <title>Live-bearing cockroach genome reveals convergent evolutionary mechanisms linked to viviparity in insects and beyond.</title>
        <authorList>
            <person name="Fouks B."/>
            <person name="Harrison M.C."/>
            <person name="Mikhailova A.A."/>
            <person name="Marchal E."/>
            <person name="English S."/>
            <person name="Carruthers M."/>
            <person name="Jennings E.C."/>
            <person name="Chiamaka E.L."/>
            <person name="Frigard R.A."/>
            <person name="Pippel M."/>
            <person name="Attardo G.M."/>
            <person name="Benoit J.B."/>
            <person name="Bornberg-Bauer E."/>
            <person name="Tobe S.S."/>
        </authorList>
    </citation>
    <scope>NUCLEOTIDE SEQUENCE</scope>
    <source>
        <strain evidence="1">Stay&amp;Tobe</strain>
    </source>
</reference>
<comment type="caution">
    <text evidence="1">The sequence shown here is derived from an EMBL/GenBank/DDBJ whole genome shotgun (WGS) entry which is preliminary data.</text>
</comment>
<dbReference type="AlphaFoldDB" id="A0AAD7Z8F6"/>
<feature type="non-terminal residue" evidence="1">
    <location>
        <position position="61"/>
    </location>
</feature>
<sequence length="61" mass="7031">YRMNLAILGEGISHNLSVRLRLPSGRYESSRNHSYIFVMSLRETTKYLNIVGALNCTRTRT</sequence>
<gene>
    <name evidence="1" type="ORF">L9F63_007045</name>
</gene>
<proteinExistence type="predicted"/>
<protein>
    <submittedName>
        <fullName evidence="1">Uncharacterized protein</fullName>
    </submittedName>
</protein>
<accession>A0AAD7Z8F6</accession>
<keyword evidence="2" id="KW-1185">Reference proteome</keyword>
<dbReference type="EMBL" id="JASPKZ010009809">
    <property type="protein sequence ID" value="KAJ9576080.1"/>
    <property type="molecule type" value="Genomic_DNA"/>
</dbReference>
<dbReference type="Proteomes" id="UP001233999">
    <property type="component" value="Unassembled WGS sequence"/>
</dbReference>
<evidence type="ECO:0000313" key="2">
    <source>
        <dbReference type="Proteomes" id="UP001233999"/>
    </source>
</evidence>